<dbReference type="PROSITE" id="PS50294">
    <property type="entry name" value="WD_REPEATS_REGION"/>
    <property type="match status" value="3"/>
</dbReference>
<evidence type="ECO:0000256" key="1">
    <source>
        <dbReference type="ARBA" id="ARBA00022574"/>
    </source>
</evidence>
<dbReference type="InterPro" id="IPR001632">
    <property type="entry name" value="WD40_G-protein_beta-like"/>
</dbReference>
<comment type="caution">
    <text evidence="4">The sequence shown here is derived from an EMBL/GenBank/DDBJ whole genome shotgun (WGS) entry which is preliminary data.</text>
</comment>
<evidence type="ECO:0000256" key="2">
    <source>
        <dbReference type="ARBA" id="ARBA00022737"/>
    </source>
</evidence>
<dbReference type="InterPro" id="IPR036322">
    <property type="entry name" value="WD40_repeat_dom_sf"/>
</dbReference>
<gene>
    <name evidence="4" type="ORF">F6J89_25735</name>
</gene>
<protein>
    <submittedName>
        <fullName evidence="4">Uncharacterized protein</fullName>
    </submittedName>
</protein>
<evidence type="ECO:0000256" key="3">
    <source>
        <dbReference type="PROSITE-ProRule" id="PRU00221"/>
    </source>
</evidence>
<reference evidence="4" key="1">
    <citation type="submission" date="2019-11" db="EMBL/GenBank/DDBJ databases">
        <title>Genomic insights into an expanded diversity of filamentous marine cyanobacteria reveals the extraordinary biosynthetic potential of Moorea and Okeania.</title>
        <authorList>
            <person name="Ferreira Leao T."/>
            <person name="Wang M."/>
            <person name="Moss N."/>
            <person name="Da Silva R."/>
            <person name="Sanders J."/>
            <person name="Nurk S."/>
            <person name="Gurevich A."/>
            <person name="Humphrey G."/>
            <person name="Reher R."/>
            <person name="Zhu Q."/>
            <person name="Belda-Ferre P."/>
            <person name="Glukhov E."/>
            <person name="Rex R."/>
            <person name="Dorrestein P.C."/>
            <person name="Knight R."/>
            <person name="Pevzner P."/>
            <person name="Gerwick W.H."/>
            <person name="Gerwick L."/>
        </authorList>
    </citation>
    <scope>NUCLEOTIDE SEQUENCE</scope>
    <source>
        <strain evidence="4">SIO1C4</strain>
    </source>
</reference>
<dbReference type="EMBL" id="JAAHFQ010000678">
    <property type="protein sequence ID" value="NER30929.1"/>
    <property type="molecule type" value="Genomic_DNA"/>
</dbReference>
<dbReference type="PRINTS" id="PR00319">
    <property type="entry name" value="GPROTEINB"/>
</dbReference>
<dbReference type="InterPro" id="IPR001680">
    <property type="entry name" value="WD40_rpt"/>
</dbReference>
<dbReference type="PRINTS" id="PR00320">
    <property type="entry name" value="GPROTEINBRPT"/>
</dbReference>
<dbReference type="PANTHER" id="PTHR19848:SF8">
    <property type="entry name" value="F-BOX AND WD REPEAT DOMAIN CONTAINING 7"/>
    <property type="match status" value="1"/>
</dbReference>
<accession>A0A6B3NCW0</accession>
<dbReference type="SUPFAM" id="SSF50978">
    <property type="entry name" value="WD40 repeat-like"/>
    <property type="match status" value="1"/>
</dbReference>
<dbReference type="InterPro" id="IPR019775">
    <property type="entry name" value="WD40_repeat_CS"/>
</dbReference>
<evidence type="ECO:0000313" key="4">
    <source>
        <dbReference type="EMBL" id="NER30929.1"/>
    </source>
</evidence>
<dbReference type="AlphaFoldDB" id="A0A6B3NCW0"/>
<proteinExistence type="predicted"/>
<feature type="repeat" description="WD" evidence="3">
    <location>
        <begin position="1"/>
        <end position="28"/>
    </location>
</feature>
<keyword evidence="1 3" id="KW-0853">WD repeat</keyword>
<organism evidence="4">
    <name type="scientific">Symploca sp. SIO1C4</name>
    <dbReference type="NCBI Taxonomy" id="2607765"/>
    <lineage>
        <taxon>Bacteria</taxon>
        <taxon>Bacillati</taxon>
        <taxon>Cyanobacteriota</taxon>
        <taxon>Cyanophyceae</taxon>
        <taxon>Coleofasciculales</taxon>
        <taxon>Coleofasciculaceae</taxon>
        <taxon>Symploca</taxon>
    </lineage>
</organism>
<feature type="repeat" description="WD" evidence="3">
    <location>
        <begin position="76"/>
        <end position="117"/>
    </location>
</feature>
<keyword evidence="2" id="KW-0677">Repeat</keyword>
<dbReference type="PROSITE" id="PS00678">
    <property type="entry name" value="WD_REPEATS_1"/>
    <property type="match status" value="3"/>
</dbReference>
<dbReference type="PANTHER" id="PTHR19848">
    <property type="entry name" value="WD40 REPEAT PROTEIN"/>
    <property type="match status" value="1"/>
</dbReference>
<sequence>VYSLAFSPDGKTIASASRDKTLKLWNLEGTLLHTLNGHSASVYSLAFSPDGKTIASASRDKTLKLWNLEGTLLHTLNGHSASVISVTLSPDGKTIASASTDNTVILWNFDLDDLVQRSCDWLYEYLITHKEEELRKICEISNK</sequence>
<dbReference type="SMART" id="SM00320">
    <property type="entry name" value="WD40"/>
    <property type="match status" value="3"/>
</dbReference>
<dbReference type="InterPro" id="IPR015943">
    <property type="entry name" value="WD40/YVTN_repeat-like_dom_sf"/>
</dbReference>
<name>A0A6B3NCW0_9CYAN</name>
<dbReference type="Pfam" id="PF00400">
    <property type="entry name" value="WD40"/>
    <property type="match status" value="3"/>
</dbReference>
<feature type="non-terminal residue" evidence="4">
    <location>
        <position position="1"/>
    </location>
</feature>
<dbReference type="PROSITE" id="PS50082">
    <property type="entry name" value="WD_REPEATS_2"/>
    <property type="match status" value="3"/>
</dbReference>
<dbReference type="Gene3D" id="2.130.10.10">
    <property type="entry name" value="YVTN repeat-like/Quinoprotein amine dehydrogenase"/>
    <property type="match status" value="2"/>
</dbReference>
<dbReference type="InterPro" id="IPR020472">
    <property type="entry name" value="WD40_PAC1"/>
</dbReference>
<feature type="repeat" description="WD" evidence="3">
    <location>
        <begin position="35"/>
        <end position="69"/>
    </location>
</feature>